<dbReference type="PROSITE" id="PS50931">
    <property type="entry name" value="HTH_LYSR"/>
    <property type="match status" value="1"/>
</dbReference>
<evidence type="ECO:0000313" key="6">
    <source>
        <dbReference type="EMBL" id="CUA91197.1"/>
    </source>
</evidence>
<reference evidence="6 7" key="1">
    <citation type="submission" date="2015-08" db="EMBL/GenBank/DDBJ databases">
        <authorList>
            <person name="Varghese N."/>
        </authorList>
    </citation>
    <scope>NUCLEOTIDE SEQUENCE [LARGE SCALE GENOMIC DNA]</scope>
    <source>
        <strain evidence="6 7">DSM 18167</strain>
    </source>
</reference>
<comment type="caution">
    <text evidence="6">The sequence shown here is derived from an EMBL/GenBank/DDBJ whole genome shotgun (WGS) entry which is preliminary data.</text>
</comment>
<keyword evidence="3 6" id="KW-0238">DNA-binding</keyword>
<sequence>MRKLPPLNSLRAFEAAARNRSFTAAATELCVTVTAISHQIRHLEEQLGQKLFERTPREVTLTDLGEKLYPGLRDGFDRFADAFDRLRDTRGQESLTVTTTRAFAERWLMPRLLSFTSALPGIDVHVEATEELVDLRRSSADVAIRYGHQPSEDLSSALLLQDMYCPVVSLGCATTSSQEFDEYKGMPLLAYKWFNRGLSGPSWEQWLQAAGKPPIETFRISWFNDESLAIHAMERGMGPLLCSDIMTEDATRERRLIRLDGPALPGFGYHLTYLQGRRRKRPVARFCDWLHAQAAEFVEQRPARAAA</sequence>
<gene>
    <name evidence="6" type="ORF">Ga0061061_1228</name>
</gene>
<keyword evidence="7" id="KW-1185">Reference proteome</keyword>
<evidence type="ECO:0000256" key="4">
    <source>
        <dbReference type="ARBA" id="ARBA00023163"/>
    </source>
</evidence>
<keyword evidence="2" id="KW-0805">Transcription regulation</keyword>
<dbReference type="Pfam" id="PF00126">
    <property type="entry name" value="HTH_1"/>
    <property type="match status" value="1"/>
</dbReference>
<dbReference type="InterPro" id="IPR000847">
    <property type="entry name" value="LysR_HTH_N"/>
</dbReference>
<dbReference type="EMBL" id="CYHC01000022">
    <property type="protein sequence ID" value="CUA91197.1"/>
    <property type="molecule type" value="Genomic_DNA"/>
</dbReference>
<proteinExistence type="inferred from homology"/>
<dbReference type="InterPro" id="IPR005119">
    <property type="entry name" value="LysR_subst-bd"/>
</dbReference>
<dbReference type="PANTHER" id="PTHR30537">
    <property type="entry name" value="HTH-TYPE TRANSCRIPTIONAL REGULATOR"/>
    <property type="match status" value="1"/>
</dbReference>
<feature type="domain" description="HTH lysR-type" evidence="5">
    <location>
        <begin position="5"/>
        <end position="62"/>
    </location>
</feature>
<accession>A0ABP2AF29</accession>
<dbReference type="RefSeq" id="WP_055461108.1">
    <property type="nucleotide sequence ID" value="NZ_CYHC01000022.1"/>
</dbReference>
<dbReference type="InterPro" id="IPR036388">
    <property type="entry name" value="WH-like_DNA-bd_sf"/>
</dbReference>
<keyword evidence="4" id="KW-0804">Transcription</keyword>
<dbReference type="InterPro" id="IPR036390">
    <property type="entry name" value="WH_DNA-bd_sf"/>
</dbReference>
<evidence type="ECO:0000256" key="3">
    <source>
        <dbReference type="ARBA" id="ARBA00023125"/>
    </source>
</evidence>
<name>A0ABP2AF29_9HYPH</name>
<dbReference type="SUPFAM" id="SSF46785">
    <property type="entry name" value="Winged helix' DNA-binding domain"/>
    <property type="match status" value="1"/>
</dbReference>
<dbReference type="Pfam" id="PF03466">
    <property type="entry name" value="LysR_substrate"/>
    <property type="match status" value="1"/>
</dbReference>
<comment type="similarity">
    <text evidence="1">Belongs to the LysR transcriptional regulatory family.</text>
</comment>
<dbReference type="GO" id="GO:0003677">
    <property type="term" value="F:DNA binding"/>
    <property type="evidence" value="ECO:0007669"/>
    <property type="project" value="UniProtKB-KW"/>
</dbReference>
<dbReference type="Gene3D" id="3.40.190.10">
    <property type="entry name" value="Periplasmic binding protein-like II"/>
    <property type="match status" value="2"/>
</dbReference>
<evidence type="ECO:0000313" key="7">
    <source>
        <dbReference type="Proteomes" id="UP000182178"/>
    </source>
</evidence>
<evidence type="ECO:0000256" key="1">
    <source>
        <dbReference type="ARBA" id="ARBA00009437"/>
    </source>
</evidence>
<dbReference type="PANTHER" id="PTHR30537:SF26">
    <property type="entry name" value="GLYCINE CLEAVAGE SYSTEM TRANSCRIPTIONAL ACTIVATOR"/>
    <property type="match status" value="1"/>
</dbReference>
<dbReference type="Proteomes" id="UP000182178">
    <property type="component" value="Unassembled WGS sequence"/>
</dbReference>
<dbReference type="Gene3D" id="1.10.10.10">
    <property type="entry name" value="Winged helix-like DNA-binding domain superfamily/Winged helix DNA-binding domain"/>
    <property type="match status" value="1"/>
</dbReference>
<protein>
    <submittedName>
        <fullName evidence="6">DNA-binding transcriptional regulator, LysR family</fullName>
    </submittedName>
</protein>
<dbReference type="InterPro" id="IPR058163">
    <property type="entry name" value="LysR-type_TF_proteobact-type"/>
</dbReference>
<organism evidence="6 7">
    <name type="scientific">Chelatococcus sambhunathii</name>
    <dbReference type="NCBI Taxonomy" id="363953"/>
    <lineage>
        <taxon>Bacteria</taxon>
        <taxon>Pseudomonadati</taxon>
        <taxon>Pseudomonadota</taxon>
        <taxon>Alphaproteobacteria</taxon>
        <taxon>Hyphomicrobiales</taxon>
        <taxon>Chelatococcaceae</taxon>
        <taxon>Chelatococcus</taxon>
    </lineage>
</organism>
<evidence type="ECO:0000256" key="2">
    <source>
        <dbReference type="ARBA" id="ARBA00023015"/>
    </source>
</evidence>
<dbReference type="PRINTS" id="PR00039">
    <property type="entry name" value="HTHLYSR"/>
</dbReference>
<dbReference type="SUPFAM" id="SSF53850">
    <property type="entry name" value="Periplasmic binding protein-like II"/>
    <property type="match status" value="1"/>
</dbReference>
<evidence type="ECO:0000259" key="5">
    <source>
        <dbReference type="PROSITE" id="PS50931"/>
    </source>
</evidence>